<dbReference type="Proteomes" id="UP000243579">
    <property type="component" value="Unassembled WGS sequence"/>
</dbReference>
<dbReference type="GO" id="GO:0000149">
    <property type="term" value="F:SNARE binding"/>
    <property type="evidence" value="ECO:0007669"/>
    <property type="project" value="TreeGrafter"/>
</dbReference>
<dbReference type="GO" id="GO:0070939">
    <property type="term" value="C:Dsl1/NZR complex"/>
    <property type="evidence" value="ECO:0007669"/>
    <property type="project" value="TreeGrafter"/>
</dbReference>
<organism evidence="1 2">
    <name type="scientific">Achlya hypogyna</name>
    <name type="common">Oomycete</name>
    <name type="synonym">Protoachlya hypogyna</name>
    <dbReference type="NCBI Taxonomy" id="1202772"/>
    <lineage>
        <taxon>Eukaryota</taxon>
        <taxon>Sar</taxon>
        <taxon>Stramenopiles</taxon>
        <taxon>Oomycota</taxon>
        <taxon>Saprolegniomycetes</taxon>
        <taxon>Saprolegniales</taxon>
        <taxon>Achlyaceae</taxon>
        <taxon>Achlya</taxon>
    </lineage>
</organism>
<dbReference type="STRING" id="1202772.A0A1V9ZJL2"/>
<gene>
    <name evidence="1" type="ORF">ACHHYP_09175</name>
</gene>
<sequence length="2018" mass="212962">MLEREDVGVYAVPPPAAVDGVMTEDELQVLAAGESFLLTLSSTVYFCSGDDVKSLPFLPGTSAMSEDGKTVLGWINPSCVSVYYEGCALISRVVEIPSTPLRTFLLRSRVVSSSLFEFVLLVVCSAGHVVLLRIQNTIETSLELANLTQWHPTITSVALDAGVFVVAGGVRSSSAHMALASSLSLWKITLNGEPSMELQDFTTVLGDDASVAQLELESNAAGSAGLWAAAKSFLGLPAEAEAVAPGHVTGLAISPDGSAIALLDRAGRVSLRTVDTCAVAVPWTLVLDALTRSVCWFGAQLVLGQLGGALVVCPGVPAPATFEPEVLQGHTPDVASAAVVPRGASGFYLASVGSGGSVHIAAFAELPVADVLQRRIALGHFDAALALAVEAALDTDDVHKAAAPTVADVATRIERHLRHVGDTSWVQHTVAATLPETAVDCARLWRFGLELDPSFTVLARLLDLLETFLALVHVETAGTPPPSLDALAANASLAPFFHPHLLEAFMDASTRDTATALARDGRVAALGVLLERYGLELLPDRLALLSELPLCLEPAAYASLLPSLPADLADAAAPYYTWQHGCSKPALLRPIPGLALDVAEWAALAEPPPAQAAALADWFCARAVAMETQFGQLDGAKALLDLAVDCLGPAIDLPGVDQVAVLHGHVAAFAAFVYDCGVAVPLEWTLGHWLALADAEKLAPLVAQPVAVTAAVAAHQLFTEAQLAKFLGALDVNDAATLRYVAAVVQASCPRRADRILCSDALLVETALSACFGFTLAGRNAPQDTIELAWAIFESLPAHAPPGDAVLAALMAQVDELQALMDGMERCAAYGLHYSPQELQTRATDEAFATTTLEHLGACAADAARAVADARDLAELVFLCLSPDRAAAIVLGSVLALPMDDVPPTLQTLLPTDAAPLLLAAAQTHVQRANGAAAPSLTPARTLLAWTPPDDDRDALLGVLDAARALEGWTHASCAPKELLAKTPAARLELLHDVFVLYPDSGVADHAADLAAWLQLRDAEWQLCVWAAYALLQTRHFERALVATTDLLTALPAAADARSVVLSLALDVVSCAGCVDWAARAAVAARALVHAADPALEAALLGWQKKLRACARAAALLELSAADLASFDQQTPEAAWLLEQLAAYEEVVAAVPAAVLTASQVALQLATAYAPDSTPPLAALEAVARASLAALTPGDDPTLVLAYVAALPSATAHALWLAHFEQHAQQAEAQAWIAALAAASLEGTAFAAAFATLETASAHTAQVDKLAAASPSLDRARFEVDEDYRYDALATTLRGDPGLFPDALEVVAQYAMEPWQLAVQFVEALLLSPAPREIELKKAQTQLPTQTTVLALALSRPGPLVQRLLRGTYVRVPHADLVALEYLWRLVSLAWQQEPTLSLPLPIDRVKLLIPCARELRKLGVTVDFKAFAGLDLDLPAQAAAGVQALVPVLTGHNIRLLANMLKKVHGVATSSVVLIYLDCVLARATADIALAYESCAPFASGLSTDHLLTFLQLLLDPTRCLTLHGHVFRTPTAVAPSVAPRKRLEMLEDTYALVTARADKQKGVAFLEAQAPALALAALLADWGVVADIAFPLRDPAALPLAAWLAADLSLAQCHVLVAVAARLGVDVEAAWAASIDAALALPDAALAAYCRAKWHDAAPPAWLSRVRMPGFKALAGDAPTATEAAWLQCVQTRVKVSARAHALLAVLAASVPASKLRSVDLSAMQAAAAIVATLAAVQPAADFAPFEADVMADLAPLLAHAVAVVPDTPAGNDALRRVLQQWQAFHGVASRGSWATERDAATERRLGLESAGANDPNDSDGLAPLWQLLWQRRGWAIPELAALLQADAMAYASLREADVHQLMTSLPTGRVALGLLSPFASVHELVWDELLAATATPTTLLDTQLILLRFEGWSQLPVPLLHNALTANRSPSERGELWLTTSVAFLVLGLLRQQDYVSASRAMAAFTNLHPLLQNNLDAGLHLLRNYVRAVRPDDIPPTWARHWELVRREVEAALP</sequence>
<dbReference type="SUPFAM" id="SSF50978">
    <property type="entry name" value="WD40 repeat-like"/>
    <property type="match status" value="1"/>
</dbReference>
<comment type="caution">
    <text evidence="1">The sequence shown here is derived from an EMBL/GenBank/DDBJ whole genome shotgun (WGS) entry which is preliminary data.</text>
</comment>
<dbReference type="PANTHER" id="PTHR15922">
    <property type="entry name" value="NEUROBLASTOMA-AMPLIFIED SEQUENCE"/>
    <property type="match status" value="1"/>
</dbReference>
<keyword evidence="2" id="KW-1185">Reference proteome</keyword>
<dbReference type="OrthoDB" id="27490at2759"/>
<dbReference type="GO" id="GO:0006890">
    <property type="term" value="P:retrograde vesicle-mediated transport, Golgi to endoplasmic reticulum"/>
    <property type="evidence" value="ECO:0007669"/>
    <property type="project" value="TreeGrafter"/>
</dbReference>
<proteinExistence type="predicted"/>
<dbReference type="InterPro" id="IPR036322">
    <property type="entry name" value="WD40_repeat_dom_sf"/>
</dbReference>
<reference evidence="1 2" key="1">
    <citation type="journal article" date="2014" name="Genome Biol. Evol.">
        <title>The secreted proteins of Achlya hypogyna and Thraustotheca clavata identify the ancestral oomycete secretome and reveal gene acquisitions by horizontal gene transfer.</title>
        <authorList>
            <person name="Misner I."/>
            <person name="Blouin N."/>
            <person name="Leonard G."/>
            <person name="Richards T.A."/>
            <person name="Lane C.E."/>
        </authorList>
    </citation>
    <scope>NUCLEOTIDE SEQUENCE [LARGE SCALE GENOMIC DNA]</scope>
    <source>
        <strain evidence="1 2">ATCC 48635</strain>
    </source>
</reference>
<protein>
    <submittedName>
        <fullName evidence="1">Uncharacterized protein</fullName>
    </submittedName>
</protein>
<name>A0A1V9ZJL2_ACHHY</name>
<accession>A0A1V9ZJL2</accession>
<evidence type="ECO:0000313" key="2">
    <source>
        <dbReference type="Proteomes" id="UP000243579"/>
    </source>
</evidence>
<dbReference type="EMBL" id="JNBR01000090">
    <property type="protein sequence ID" value="OQR98121.1"/>
    <property type="molecule type" value="Genomic_DNA"/>
</dbReference>
<dbReference type="PANTHER" id="PTHR15922:SF2">
    <property type="entry name" value="NBAS SUBUNIT OF NRZ TETHERING COMPLEX"/>
    <property type="match status" value="1"/>
</dbReference>
<evidence type="ECO:0000313" key="1">
    <source>
        <dbReference type="EMBL" id="OQR98121.1"/>
    </source>
</evidence>